<organism evidence="3">
    <name type="scientific">Brachypodium distachyon</name>
    <name type="common">Purple false brome</name>
    <name type="synonym">Trachynia distachya</name>
    <dbReference type="NCBI Taxonomy" id="15368"/>
    <lineage>
        <taxon>Eukaryota</taxon>
        <taxon>Viridiplantae</taxon>
        <taxon>Streptophyta</taxon>
        <taxon>Embryophyta</taxon>
        <taxon>Tracheophyta</taxon>
        <taxon>Spermatophyta</taxon>
        <taxon>Magnoliopsida</taxon>
        <taxon>Liliopsida</taxon>
        <taxon>Poales</taxon>
        <taxon>Poaceae</taxon>
        <taxon>BOP clade</taxon>
        <taxon>Pooideae</taxon>
        <taxon>Stipodae</taxon>
        <taxon>Brachypodieae</taxon>
        <taxon>Brachypodium</taxon>
    </lineage>
</organism>
<feature type="region of interest" description="Disordered" evidence="1">
    <location>
        <begin position="601"/>
        <end position="633"/>
    </location>
</feature>
<feature type="domain" description="WRKY19-like zinc finger" evidence="2">
    <location>
        <begin position="243"/>
        <end position="266"/>
    </location>
</feature>
<feature type="domain" description="WRKY19-like zinc finger" evidence="2">
    <location>
        <begin position="392"/>
        <end position="416"/>
    </location>
</feature>
<name>I1IAV2_BRADI</name>
<sequence>MNIDFVDSRHVGNQNLMDGSAVIMSGHSVPSYTTAGYGQTSFSLDFRGSAAMDSYSHGNRGVRRSIHVSAQDDACRLVLGLGSSPELSSADYRPADGAGKSKAPVTLFGRSLSFNNPGTVSLGPRDQGDGAEATVQSSEAPAGNIISFSVDEGSTSGLRSSGGYMPSMLFAPRPNLSVAEEAHDDLPDHTDNTNGGSTAQHGLQFSPEPSATTMTETSFGMSSDAVTGITNNSGQPAPRRHPKKCRFKGCSKGARGASGLCIAHGGGQRCQKPRCHKGAESRTAYCKAHGGGRRCMQLGCTKSAEGKTDHCIAHGGGRRCGYNGCPKAARGKSGRCIKHGGGKRCAVEGCIRSAEGKVGLCISHGGGRRCQHPDCRKGAQGSTLYCKSHGGGKRCVFEGCSKGAEGSTPLCKAHGGGKRCMYEGGGVCPKSVHGGTSYCVAHGGGKRCSVAACGKSARGRTEFCVKHGGGKRCKVESCGKSAQGSTEFCKAHGGGKRCTFGGLTGTGGCEKFARGRSGLCAAHATLVASSQSRQQQQRGGGKNGGGSLIGPGLFRGIVSSSAAASAMNCEYSSSGVSTVSDCDGSPVARQELIPPQVLVPLSMKSSSSPSVPSSSSDRRREGGELSVPEGRVHGGGLLSLLGGSFRNVVDVDKL</sequence>
<feature type="region of interest" description="Disordered" evidence="1">
    <location>
        <begin position="184"/>
        <end position="215"/>
    </location>
</feature>
<dbReference type="KEGG" id="bdi:100837806"/>
<dbReference type="RefSeq" id="XP_010235588.1">
    <property type="nucleotide sequence ID" value="XM_010237286.3"/>
</dbReference>
<dbReference type="EMBL" id="CM000882">
    <property type="protein sequence ID" value="KQK00014.1"/>
    <property type="molecule type" value="Genomic_DNA"/>
</dbReference>
<evidence type="ECO:0000313" key="3">
    <source>
        <dbReference type="EMBL" id="KQK00015.1"/>
    </source>
</evidence>
<dbReference type="PANTHER" id="PTHR31827">
    <property type="entry name" value="EMB|CAB89363.1"/>
    <property type="match status" value="1"/>
</dbReference>
<reference evidence="3" key="2">
    <citation type="submission" date="2017-06" db="EMBL/GenBank/DDBJ databases">
        <title>WGS assembly of Brachypodium distachyon.</title>
        <authorList>
            <consortium name="The International Brachypodium Initiative"/>
            <person name="Lucas S."/>
            <person name="Harmon-Smith M."/>
            <person name="Lail K."/>
            <person name="Tice H."/>
            <person name="Grimwood J."/>
            <person name="Bruce D."/>
            <person name="Barry K."/>
            <person name="Shu S."/>
            <person name="Lindquist E."/>
            <person name="Wang M."/>
            <person name="Pitluck S."/>
            <person name="Vogel J.P."/>
            <person name="Garvin D.F."/>
            <person name="Mockler T.C."/>
            <person name="Schmutz J."/>
            <person name="Rokhsar D."/>
            <person name="Bevan M.W."/>
        </authorList>
    </citation>
    <scope>NUCLEOTIDE SEQUENCE</scope>
    <source>
        <strain evidence="3">Bd21</strain>
    </source>
</reference>
<dbReference type="RefSeq" id="XP_010235590.1">
    <property type="nucleotide sequence ID" value="XM_010237288.3"/>
</dbReference>
<dbReference type="STRING" id="15368.I1IAV2"/>
<dbReference type="HOGENOM" id="CLU_019429_0_0_1"/>
<dbReference type="InterPro" id="IPR056866">
    <property type="entry name" value="Znf_WRKY19"/>
</dbReference>
<accession>I1IAV2</accession>
<feature type="compositionally biased region" description="Low complexity" evidence="1">
    <location>
        <begin position="601"/>
        <end position="615"/>
    </location>
</feature>
<dbReference type="Proteomes" id="UP000008810">
    <property type="component" value="Chromosome 3"/>
</dbReference>
<dbReference type="OMA" id="MNCEYSS"/>
<keyword evidence="5" id="KW-1185">Reference proteome</keyword>
<feature type="region of interest" description="Disordered" evidence="1">
    <location>
        <begin position="117"/>
        <end position="139"/>
    </location>
</feature>
<dbReference type="PANTHER" id="PTHR31827:SF57">
    <property type="entry name" value="OS02G0575700 PROTEIN"/>
    <property type="match status" value="1"/>
</dbReference>
<proteinExistence type="predicted"/>
<feature type="domain" description="WRKY19-like zinc finger" evidence="2">
    <location>
        <begin position="342"/>
        <end position="366"/>
    </location>
</feature>
<dbReference type="Gramene" id="KQK00015">
    <property type="protein sequence ID" value="KQK00015"/>
    <property type="gene ID" value="BRADI_3g46760v3"/>
</dbReference>
<dbReference type="EnsemblPlants" id="KQK00015">
    <property type="protein sequence ID" value="KQK00015"/>
    <property type="gene ID" value="BRADI_3g46760v3"/>
</dbReference>
<dbReference type="OrthoDB" id="77038at2759"/>
<dbReference type="EnsemblPlants" id="KQK00014">
    <property type="protein sequence ID" value="KQK00014"/>
    <property type="gene ID" value="BRADI_3g46760v3"/>
</dbReference>
<dbReference type="AlphaFoldDB" id="I1IAV2"/>
<reference evidence="3 4" key="1">
    <citation type="journal article" date="2010" name="Nature">
        <title>Genome sequencing and analysis of the model grass Brachypodium distachyon.</title>
        <authorList>
            <consortium name="International Brachypodium Initiative"/>
        </authorList>
    </citation>
    <scope>NUCLEOTIDE SEQUENCE [LARGE SCALE GENOMIC DNA]</scope>
    <source>
        <strain evidence="3">Bd21</strain>
        <strain evidence="4">cv. Bd21</strain>
    </source>
</reference>
<dbReference type="eggNOG" id="ENOG502QUSN">
    <property type="taxonomic scope" value="Eukaryota"/>
</dbReference>
<feature type="domain" description="WRKY19-like zinc finger" evidence="2">
    <location>
        <begin position="470"/>
        <end position="494"/>
    </location>
</feature>
<evidence type="ECO:0000313" key="5">
    <source>
        <dbReference type="Proteomes" id="UP000008810"/>
    </source>
</evidence>
<evidence type="ECO:0000259" key="2">
    <source>
        <dbReference type="Pfam" id="PF24906"/>
    </source>
</evidence>
<feature type="domain" description="WRKY19-like zinc finger" evidence="2">
    <location>
        <begin position="367"/>
        <end position="391"/>
    </location>
</feature>
<dbReference type="EMBL" id="CM000882">
    <property type="protein sequence ID" value="KQK00015.1"/>
    <property type="molecule type" value="Genomic_DNA"/>
</dbReference>
<dbReference type="Gramene" id="KQK00014">
    <property type="protein sequence ID" value="KQK00014"/>
    <property type="gene ID" value="BRADI_3g46760v3"/>
</dbReference>
<evidence type="ECO:0000313" key="4">
    <source>
        <dbReference type="EnsemblPlants" id="KQK00014"/>
    </source>
</evidence>
<dbReference type="GeneID" id="100837806"/>
<feature type="compositionally biased region" description="Polar residues" evidence="1">
    <location>
        <begin position="192"/>
        <end position="215"/>
    </location>
</feature>
<protein>
    <recommendedName>
        <fullName evidence="2">WRKY19-like zinc finger domain-containing protein</fullName>
    </recommendedName>
</protein>
<gene>
    <name evidence="4" type="primary">LOC100837806</name>
    <name evidence="3" type="ORF">BRADI_3g46760v3</name>
</gene>
<reference evidence="4" key="3">
    <citation type="submission" date="2018-08" db="UniProtKB">
        <authorList>
            <consortium name="EnsemblPlants"/>
        </authorList>
    </citation>
    <scope>IDENTIFICATION</scope>
    <source>
        <strain evidence="4">cv. Bd21</strain>
    </source>
</reference>
<feature type="domain" description="WRKY19-like zinc finger" evidence="2">
    <location>
        <begin position="292"/>
        <end position="316"/>
    </location>
</feature>
<evidence type="ECO:0000256" key="1">
    <source>
        <dbReference type="SAM" id="MobiDB-lite"/>
    </source>
</evidence>
<dbReference type="Pfam" id="PF24906">
    <property type="entry name" value="Zf_WRKY19"/>
    <property type="match status" value="6"/>
</dbReference>